<sequence length="370" mass="42853">MQKNSWLIVFFATLLLCSCQRQKSVVVARVGQYPITLEEFRLAYLELLKKPGVFDSADLREQFLEELINRHLLANEARKTGLQHDEKLQARVEAYYEKALREAHYKAVIEPKVQLDSNEVKAVYSYTRQQRKLKHLYFKTKAAADSAYQQLKAGASWMELAGHVFKHGQLARTGGDLGWVHWDQMEYEMAMTAFGQKIGTISQPVKSTYGYHLLLVEDLKIDPFITEEDFLAHREATRKLVLAKKGAALARDYIEQKMANVKIEAKPSVMKAVGQHFKKVFQRTPSPFDNMQTFQLREVELTGLERGLWDFRNEVLVYINGQPLTVKKFLYALNFVPYRYVRQSFKTALDFVIRDQVLTAEAKAMDLEKR</sequence>
<dbReference type="Gene3D" id="3.10.50.40">
    <property type="match status" value="1"/>
</dbReference>
<evidence type="ECO:0000256" key="1">
    <source>
        <dbReference type="PROSITE-ProRule" id="PRU00278"/>
    </source>
</evidence>
<comment type="caution">
    <text evidence="3">The sequence shown here is derived from an EMBL/GenBank/DDBJ whole genome shotgun (WGS) entry which is preliminary data.</text>
</comment>
<reference evidence="3" key="1">
    <citation type="journal article" date="2020" name="mSystems">
        <title>Genome- and Community-Level Interaction Insights into Carbon Utilization and Element Cycling Functions of Hydrothermarchaeota in Hydrothermal Sediment.</title>
        <authorList>
            <person name="Zhou Z."/>
            <person name="Liu Y."/>
            <person name="Xu W."/>
            <person name="Pan J."/>
            <person name="Luo Z.H."/>
            <person name="Li M."/>
        </authorList>
    </citation>
    <scope>NUCLEOTIDE SEQUENCE [LARGE SCALE GENOMIC DNA]</scope>
    <source>
        <strain evidence="3">HyVt-76</strain>
    </source>
</reference>
<feature type="non-terminal residue" evidence="3">
    <location>
        <position position="370"/>
    </location>
</feature>
<dbReference type="EMBL" id="DRTD01000712">
    <property type="protein sequence ID" value="HHE56006.1"/>
    <property type="molecule type" value="Genomic_DNA"/>
</dbReference>
<dbReference type="Proteomes" id="UP000886111">
    <property type="component" value="Unassembled WGS sequence"/>
</dbReference>
<gene>
    <name evidence="3" type="ORF">ENL21_09505</name>
</gene>
<feature type="domain" description="PpiC" evidence="2">
    <location>
        <begin position="128"/>
        <end position="218"/>
    </location>
</feature>
<dbReference type="AlphaFoldDB" id="A0A7V5LJY6"/>
<dbReference type="PANTHER" id="PTHR47245:SF2">
    <property type="entry name" value="PEPTIDYL-PROLYL CIS-TRANS ISOMERASE HP_0175-RELATED"/>
    <property type="match status" value="1"/>
</dbReference>
<dbReference type="SUPFAM" id="SSF54534">
    <property type="entry name" value="FKBP-like"/>
    <property type="match status" value="1"/>
</dbReference>
<dbReference type="InterPro" id="IPR046357">
    <property type="entry name" value="PPIase_dom_sf"/>
</dbReference>
<dbReference type="InterPro" id="IPR000297">
    <property type="entry name" value="PPIase_PpiC"/>
</dbReference>
<evidence type="ECO:0000313" key="3">
    <source>
        <dbReference type="EMBL" id="HHE56006.1"/>
    </source>
</evidence>
<dbReference type="InterPro" id="IPR050245">
    <property type="entry name" value="PrsA_foldase"/>
</dbReference>
<protein>
    <recommendedName>
        <fullName evidence="2">PpiC domain-containing protein</fullName>
    </recommendedName>
</protein>
<evidence type="ECO:0000259" key="2">
    <source>
        <dbReference type="PROSITE" id="PS50198"/>
    </source>
</evidence>
<dbReference type="SUPFAM" id="SSF109998">
    <property type="entry name" value="Triger factor/SurA peptide-binding domain-like"/>
    <property type="match status" value="1"/>
</dbReference>
<accession>A0A7V5LJY6</accession>
<dbReference type="Pfam" id="PF00639">
    <property type="entry name" value="Rotamase"/>
    <property type="match status" value="1"/>
</dbReference>
<name>A0A7V5LJY6_CALAY</name>
<dbReference type="Gene3D" id="1.10.8.1040">
    <property type="match status" value="1"/>
</dbReference>
<dbReference type="PROSITE" id="PS51257">
    <property type="entry name" value="PROKAR_LIPOPROTEIN"/>
    <property type="match status" value="1"/>
</dbReference>
<dbReference type="GO" id="GO:0003755">
    <property type="term" value="F:peptidyl-prolyl cis-trans isomerase activity"/>
    <property type="evidence" value="ECO:0007669"/>
    <property type="project" value="UniProtKB-KW"/>
</dbReference>
<proteinExistence type="predicted"/>
<dbReference type="PROSITE" id="PS50198">
    <property type="entry name" value="PPIC_PPIASE_2"/>
    <property type="match status" value="1"/>
</dbReference>
<dbReference type="InterPro" id="IPR027304">
    <property type="entry name" value="Trigger_fact/SurA_dom_sf"/>
</dbReference>
<organism evidence="3">
    <name type="scientific">Caldithrix abyssi</name>
    <dbReference type="NCBI Taxonomy" id="187145"/>
    <lineage>
        <taxon>Bacteria</taxon>
        <taxon>Pseudomonadati</taxon>
        <taxon>Calditrichota</taxon>
        <taxon>Calditrichia</taxon>
        <taxon>Calditrichales</taxon>
        <taxon>Calditrichaceae</taxon>
        <taxon>Caldithrix</taxon>
    </lineage>
</organism>
<dbReference type="PANTHER" id="PTHR47245">
    <property type="entry name" value="PEPTIDYLPROLYL ISOMERASE"/>
    <property type="match status" value="1"/>
</dbReference>
<keyword evidence="1" id="KW-0413">Isomerase</keyword>
<dbReference type="Pfam" id="PF13624">
    <property type="entry name" value="SurA_N_3"/>
    <property type="match status" value="1"/>
</dbReference>
<keyword evidence="1" id="KW-0697">Rotamase</keyword>